<keyword evidence="4 6" id="KW-0808">Transferase</keyword>
<dbReference type="PANTHER" id="PTHR43179:SF12">
    <property type="entry name" value="GALACTOFURANOSYLTRANSFERASE GLFT2"/>
    <property type="match status" value="1"/>
</dbReference>
<sequence>MTSPSQLEEFSEHGIGAVVVAYMSAGTIESCVTSCLADPLTTAVVVIDNSSDRATESIVSAIAQNDCRVRYRAVPNLGFSRGCNLGAAMCDTPWIAFVNPDVVLDRPLSELARALDTTSFSVGAGILQTQGGRAHGINCRLSFSVRRELLAVAMGPTRVYSPRFALGVDGWTRVGQLAGALLVMRTATFQRIGGFDERFELYYDDVDLAVNLEAFGGSGLLHVPWGTHFAGQSSRSVPHMSYVVGKVSRVRFLAKHYSRWRAALAALSIAVTEWAARTLARRPEGQSARNEALRLQTKEVFRPGVKVLK</sequence>
<comment type="caution">
    <text evidence="6">The sequence shown here is derived from an EMBL/GenBank/DDBJ whole genome shotgun (WGS) entry which is preliminary data.</text>
</comment>
<dbReference type="SUPFAM" id="SSF53448">
    <property type="entry name" value="Nucleotide-diphospho-sugar transferases"/>
    <property type="match status" value="1"/>
</dbReference>
<keyword evidence="3" id="KW-0328">Glycosyltransferase</keyword>
<evidence type="ECO:0000313" key="6">
    <source>
        <dbReference type="EMBL" id="GHE14954.1"/>
    </source>
</evidence>
<reference evidence="7" key="1">
    <citation type="journal article" date="2019" name="Int. J. Syst. Evol. Microbiol.">
        <title>The Global Catalogue of Microorganisms (GCM) 10K type strain sequencing project: providing services to taxonomists for standard genome sequencing and annotation.</title>
        <authorList>
            <consortium name="The Broad Institute Genomics Platform"/>
            <consortium name="The Broad Institute Genome Sequencing Center for Infectious Disease"/>
            <person name="Wu L."/>
            <person name="Ma J."/>
        </authorList>
    </citation>
    <scope>NUCLEOTIDE SEQUENCE [LARGE SCALE GENOMIC DNA]</scope>
    <source>
        <strain evidence="7">CGMCC 1.12791</strain>
    </source>
</reference>
<accession>A0ABQ3HGA7</accession>
<evidence type="ECO:0000256" key="2">
    <source>
        <dbReference type="ARBA" id="ARBA00006739"/>
    </source>
</evidence>
<evidence type="ECO:0000313" key="7">
    <source>
        <dbReference type="Proteomes" id="UP000597341"/>
    </source>
</evidence>
<comment type="pathway">
    <text evidence="1">Cell wall biogenesis; cell wall polysaccharide biosynthesis.</text>
</comment>
<dbReference type="Proteomes" id="UP000597341">
    <property type="component" value="Unassembled WGS sequence"/>
</dbReference>
<proteinExistence type="inferred from homology"/>
<dbReference type="EMBL" id="BNAD01000001">
    <property type="protein sequence ID" value="GHE14954.1"/>
    <property type="molecule type" value="Genomic_DNA"/>
</dbReference>
<evidence type="ECO:0000256" key="3">
    <source>
        <dbReference type="ARBA" id="ARBA00022676"/>
    </source>
</evidence>
<gene>
    <name evidence="6" type="ORF">GCM10011376_00920</name>
</gene>
<evidence type="ECO:0000256" key="4">
    <source>
        <dbReference type="ARBA" id="ARBA00022679"/>
    </source>
</evidence>
<dbReference type="InterPro" id="IPR001173">
    <property type="entry name" value="Glyco_trans_2-like"/>
</dbReference>
<dbReference type="Gene3D" id="3.90.550.10">
    <property type="entry name" value="Spore Coat Polysaccharide Biosynthesis Protein SpsA, Chain A"/>
    <property type="match status" value="1"/>
</dbReference>
<dbReference type="InterPro" id="IPR029044">
    <property type="entry name" value="Nucleotide-diphossugar_trans"/>
</dbReference>
<dbReference type="GO" id="GO:0016740">
    <property type="term" value="F:transferase activity"/>
    <property type="evidence" value="ECO:0007669"/>
    <property type="project" value="UniProtKB-KW"/>
</dbReference>
<evidence type="ECO:0000259" key="5">
    <source>
        <dbReference type="Pfam" id="PF00535"/>
    </source>
</evidence>
<protein>
    <submittedName>
        <fullName evidence="6">Glycosyl transferase</fullName>
    </submittedName>
</protein>
<feature type="domain" description="Glycosyltransferase 2-like" evidence="5">
    <location>
        <begin position="18"/>
        <end position="127"/>
    </location>
</feature>
<comment type="similarity">
    <text evidence="2">Belongs to the glycosyltransferase 2 family.</text>
</comment>
<dbReference type="Pfam" id="PF00535">
    <property type="entry name" value="Glycos_transf_2"/>
    <property type="match status" value="1"/>
</dbReference>
<evidence type="ECO:0000256" key="1">
    <source>
        <dbReference type="ARBA" id="ARBA00004776"/>
    </source>
</evidence>
<dbReference type="PANTHER" id="PTHR43179">
    <property type="entry name" value="RHAMNOSYLTRANSFERASE WBBL"/>
    <property type="match status" value="1"/>
</dbReference>
<name>A0ABQ3HGA7_9ACTN</name>
<organism evidence="6 7">
    <name type="scientific">Nocardioides flavus</name>
    <name type="common">ex Wang et al. 2016</name>
    <dbReference type="NCBI Taxonomy" id="2058780"/>
    <lineage>
        <taxon>Bacteria</taxon>
        <taxon>Bacillati</taxon>
        <taxon>Actinomycetota</taxon>
        <taxon>Actinomycetes</taxon>
        <taxon>Propionibacteriales</taxon>
        <taxon>Nocardioidaceae</taxon>
        <taxon>Nocardioides</taxon>
    </lineage>
</organism>
<dbReference type="RefSeq" id="WP_407940939.1">
    <property type="nucleotide sequence ID" value="NZ_BNAD01000001.1"/>
</dbReference>
<keyword evidence="7" id="KW-1185">Reference proteome</keyword>